<dbReference type="RefSeq" id="WP_367167316.1">
    <property type="nucleotide sequence ID" value="NZ_JBFKZN010000004.1"/>
</dbReference>
<evidence type="ECO:0000313" key="3">
    <source>
        <dbReference type="Proteomes" id="UP001554567"/>
    </source>
</evidence>
<accession>A0ABV3N106</accession>
<keyword evidence="3" id="KW-1185">Reference proteome</keyword>
<evidence type="ECO:0000256" key="1">
    <source>
        <dbReference type="SAM" id="Phobius"/>
    </source>
</evidence>
<sequence length="75" mass="8407">MKIFLFSLLGGCGGFALSFLVFPLLSRLFVGPVVSDDEMNQNVVLFLVSVPLFVIVGTLTGGLYMRYYLNKKRQR</sequence>
<organism evidence="2 3">
    <name type="scientific">Erwinia papayae</name>
    <dbReference type="NCBI Taxonomy" id="206499"/>
    <lineage>
        <taxon>Bacteria</taxon>
        <taxon>Pseudomonadati</taxon>
        <taxon>Pseudomonadota</taxon>
        <taxon>Gammaproteobacteria</taxon>
        <taxon>Enterobacterales</taxon>
        <taxon>Erwiniaceae</taxon>
        <taxon>Erwinia</taxon>
    </lineage>
</organism>
<gene>
    <name evidence="2" type="ORF">ABW286_09440</name>
</gene>
<keyword evidence="1" id="KW-0812">Transmembrane</keyword>
<comment type="caution">
    <text evidence="2">The sequence shown here is derived from an EMBL/GenBank/DDBJ whole genome shotgun (WGS) entry which is preliminary data.</text>
</comment>
<feature type="transmembrane region" description="Helical" evidence="1">
    <location>
        <begin position="43"/>
        <end position="65"/>
    </location>
</feature>
<proteinExistence type="predicted"/>
<dbReference type="Proteomes" id="UP001554567">
    <property type="component" value="Unassembled WGS sequence"/>
</dbReference>
<keyword evidence="1" id="KW-0472">Membrane</keyword>
<keyword evidence="1" id="KW-1133">Transmembrane helix</keyword>
<evidence type="ECO:0000313" key="2">
    <source>
        <dbReference type="EMBL" id="MEW5289401.1"/>
    </source>
</evidence>
<dbReference type="EMBL" id="JBFKZN010000004">
    <property type="protein sequence ID" value="MEW5289401.1"/>
    <property type="molecule type" value="Genomic_DNA"/>
</dbReference>
<protein>
    <submittedName>
        <fullName evidence="2">Uncharacterized protein</fullName>
    </submittedName>
</protein>
<name>A0ABV3N106_9GAMM</name>
<reference evidence="2 3" key="1">
    <citation type="submission" date="2024-07" db="EMBL/GenBank/DDBJ databases">
        <authorList>
            <person name="Dulla G.F.J."/>
            <person name="Delorm J.G."/>
        </authorList>
    </citation>
    <scope>NUCLEOTIDE SEQUENCE [LARGE SCALE GENOMIC DNA]</scope>
    <source>
        <strain evidence="2 3">JGD 233</strain>
    </source>
</reference>